<dbReference type="Proteomes" id="UP000887565">
    <property type="component" value="Unplaced"/>
</dbReference>
<dbReference type="PROSITE" id="PS51257">
    <property type="entry name" value="PROKAR_LIPOPROTEIN"/>
    <property type="match status" value="1"/>
</dbReference>
<dbReference type="Pfam" id="PF25119">
    <property type="entry name" value="HSNSD_N"/>
    <property type="match status" value="1"/>
</dbReference>
<feature type="transmembrane region" description="Helical" evidence="1">
    <location>
        <begin position="35"/>
        <end position="52"/>
    </location>
</feature>
<evidence type="ECO:0000313" key="4">
    <source>
        <dbReference type="WBParaSite" id="nRc.2.0.1.t37850-RA"/>
    </source>
</evidence>
<feature type="domain" description="Heparan sulfate-N-deacetylase N-terminal" evidence="2">
    <location>
        <begin position="111"/>
        <end position="327"/>
    </location>
</feature>
<reference evidence="4" key="1">
    <citation type="submission" date="2022-11" db="UniProtKB">
        <authorList>
            <consortium name="WormBaseParasite"/>
        </authorList>
    </citation>
    <scope>IDENTIFICATION</scope>
</reference>
<sequence length="419" mass="48386">MEKKEKCDRGSSVCIVASSSGCIGSIATSSQRRRYAIVAILILCVMLSIFNINHKESLFAELWRESRRLYNPLQADSECAREDTMRENFQPTPVYDDGKSGEMNSSGPILDARILFFVESRFTQFGAQISFVLDSLKIPFKAQTLEKWLPTLTEELNSRRSFYKIIIFENLYKYLNLAPKIRQTLDEYCKIYNVGIIAFMSSRPDSPFARAKMKGFPVYIRQNLKISRLYMNAYSDFYYLTKVGNLPDNILNQSDPSWVGFEYSKRYYESILRGAISEPDLSSNTQNISLALLDEGKYDGIRKLLFGNKFNSLWILKLLFVDAIKFLSENIFGLSLVRYLQIDIDDIFVGEKSKKMTADDVKLEDRNVEIQVAIRPVYVFRNITAQKRRDTVTKCSLDQKDHALYSVKIKQSKALYKRL</sequence>
<dbReference type="WBParaSite" id="nRc.2.0.1.t37850-RA">
    <property type="protein sequence ID" value="nRc.2.0.1.t37850-RA"/>
    <property type="gene ID" value="nRc.2.0.1.g37850"/>
</dbReference>
<evidence type="ECO:0000259" key="2">
    <source>
        <dbReference type="Pfam" id="PF25119"/>
    </source>
</evidence>
<keyword evidence="1" id="KW-0472">Membrane</keyword>
<protein>
    <submittedName>
        <fullName evidence="4">Heparan sulphate-N-deacetylase domain-containing protein</fullName>
    </submittedName>
</protein>
<dbReference type="AlphaFoldDB" id="A0A915KHI4"/>
<evidence type="ECO:0000256" key="1">
    <source>
        <dbReference type="SAM" id="Phobius"/>
    </source>
</evidence>
<evidence type="ECO:0000313" key="3">
    <source>
        <dbReference type="Proteomes" id="UP000887565"/>
    </source>
</evidence>
<name>A0A915KHI4_ROMCU</name>
<organism evidence="3 4">
    <name type="scientific">Romanomermis culicivorax</name>
    <name type="common">Nematode worm</name>
    <dbReference type="NCBI Taxonomy" id="13658"/>
    <lineage>
        <taxon>Eukaryota</taxon>
        <taxon>Metazoa</taxon>
        <taxon>Ecdysozoa</taxon>
        <taxon>Nematoda</taxon>
        <taxon>Enoplea</taxon>
        <taxon>Dorylaimia</taxon>
        <taxon>Mermithida</taxon>
        <taxon>Mermithoidea</taxon>
        <taxon>Mermithidae</taxon>
        <taxon>Romanomermis</taxon>
    </lineage>
</organism>
<keyword evidence="1" id="KW-1133">Transmembrane helix</keyword>
<dbReference type="InterPro" id="IPR056793">
    <property type="entry name" value="HSNSD_N"/>
</dbReference>
<keyword evidence="1" id="KW-0812">Transmembrane</keyword>
<accession>A0A915KHI4</accession>
<keyword evidence="3" id="KW-1185">Reference proteome</keyword>
<proteinExistence type="predicted"/>